<dbReference type="GO" id="GO:0005634">
    <property type="term" value="C:nucleus"/>
    <property type="evidence" value="ECO:0007669"/>
    <property type="project" value="UniProtKB-SubCell"/>
</dbReference>
<evidence type="ECO:0000259" key="7">
    <source>
        <dbReference type="PROSITE" id="PS51005"/>
    </source>
</evidence>
<keyword evidence="2" id="KW-0805">Transcription regulation</keyword>
<dbReference type="GO" id="GO:0006355">
    <property type="term" value="P:regulation of DNA-templated transcription"/>
    <property type="evidence" value="ECO:0007669"/>
    <property type="project" value="InterPro"/>
</dbReference>
<dbReference type="OrthoDB" id="845917at2759"/>
<accession>A0A835JDF5</accession>
<keyword evidence="3" id="KW-0238">DNA-binding</keyword>
<dbReference type="PANTHER" id="PTHR31989">
    <property type="entry name" value="NAC DOMAIN-CONTAINING PROTEIN 82-RELATED"/>
    <property type="match status" value="1"/>
</dbReference>
<feature type="domain" description="NAC" evidence="7">
    <location>
        <begin position="18"/>
        <end position="168"/>
    </location>
</feature>
<dbReference type="EMBL" id="JADGMS010000014">
    <property type="protein sequence ID" value="KAF9669152.1"/>
    <property type="molecule type" value="Genomic_DNA"/>
</dbReference>
<evidence type="ECO:0000256" key="6">
    <source>
        <dbReference type="SAM" id="MobiDB-lite"/>
    </source>
</evidence>
<evidence type="ECO:0000256" key="2">
    <source>
        <dbReference type="ARBA" id="ARBA00023015"/>
    </source>
</evidence>
<dbReference type="Proteomes" id="UP000657918">
    <property type="component" value="Unassembled WGS sequence"/>
</dbReference>
<dbReference type="PROSITE" id="PS51005">
    <property type="entry name" value="NAC"/>
    <property type="match status" value="1"/>
</dbReference>
<feature type="region of interest" description="Disordered" evidence="6">
    <location>
        <begin position="169"/>
        <end position="188"/>
    </location>
</feature>
<dbReference type="AlphaFoldDB" id="A0A835JDF5"/>
<evidence type="ECO:0000313" key="8">
    <source>
        <dbReference type="EMBL" id="KAF9669152.1"/>
    </source>
</evidence>
<gene>
    <name evidence="8" type="ORF">SADUNF_Sadunf14G0078300</name>
</gene>
<dbReference type="InterPro" id="IPR036093">
    <property type="entry name" value="NAC_dom_sf"/>
</dbReference>
<comment type="caution">
    <text evidence="8">The sequence shown here is derived from an EMBL/GenBank/DDBJ whole genome shotgun (WGS) entry which is preliminary data.</text>
</comment>
<protein>
    <recommendedName>
        <fullName evidence="7">NAC domain-containing protein</fullName>
    </recommendedName>
</protein>
<dbReference type="GO" id="GO:0003677">
    <property type="term" value="F:DNA binding"/>
    <property type="evidence" value="ECO:0007669"/>
    <property type="project" value="UniProtKB-KW"/>
</dbReference>
<keyword evidence="5" id="KW-0539">Nucleus</keyword>
<comment type="subcellular location">
    <subcellularLocation>
        <location evidence="1">Nucleus</location>
    </subcellularLocation>
</comment>
<name>A0A835JDF5_9ROSI</name>
<dbReference type="InterPro" id="IPR003441">
    <property type="entry name" value="NAC-dom"/>
</dbReference>
<proteinExistence type="predicted"/>
<organism evidence="8 9">
    <name type="scientific">Salix dunnii</name>
    <dbReference type="NCBI Taxonomy" id="1413687"/>
    <lineage>
        <taxon>Eukaryota</taxon>
        <taxon>Viridiplantae</taxon>
        <taxon>Streptophyta</taxon>
        <taxon>Embryophyta</taxon>
        <taxon>Tracheophyta</taxon>
        <taxon>Spermatophyta</taxon>
        <taxon>Magnoliopsida</taxon>
        <taxon>eudicotyledons</taxon>
        <taxon>Gunneridae</taxon>
        <taxon>Pentapetalae</taxon>
        <taxon>rosids</taxon>
        <taxon>fabids</taxon>
        <taxon>Malpighiales</taxon>
        <taxon>Salicaceae</taxon>
        <taxon>Saliceae</taxon>
        <taxon>Salix</taxon>
    </lineage>
</organism>
<evidence type="ECO:0000256" key="1">
    <source>
        <dbReference type="ARBA" id="ARBA00004123"/>
    </source>
</evidence>
<sequence length="492" mass="56221">MNYSFPSVMNDSTKPPIPEVGYRFHPTHAELIYNYLKPKIRGDDVEDLSLMPEVHVCKHEPWELPDKSKMKSKDAEWYFFCPRDFKYLNSSRSNRRTKLGFWKPTGKNLPIRFKGTKKVIGIRKTLVFYTKASPKPLRTGWIIHEYEYISDLSLSNEGNYVLCKLKKKPDEKTNKGEPNHHVVSISDPKAAPNCGIEGECESSMEMPSKFINHSTCGYGERIGILDLDFDNPNLDKEAYISAPDEGERNSHTVMPSCLENGNPWEKTEEGCLRSSVVSPENIPTDAWRHELLELIPCLLEEVKASISEVEDNLPNPFQPAASESTEKISLRNGFDAPSVKLQDFEVQRPSKVHGYVERKLLQAREFVLCKLKKDPEAIMPTYEEGESSSNREFVLCKLKKDPEAIMPTYEEGESSSNVTSHHLENQNSNEYNHPQNFGEGGYGAPMPSYFTTNEQEEDIYQIQLHLNSFRNYDGMGDYNLDAALQDPYYGDM</sequence>
<evidence type="ECO:0000256" key="3">
    <source>
        <dbReference type="ARBA" id="ARBA00023125"/>
    </source>
</evidence>
<evidence type="ECO:0000256" key="4">
    <source>
        <dbReference type="ARBA" id="ARBA00023163"/>
    </source>
</evidence>
<keyword evidence="9" id="KW-1185">Reference proteome</keyword>
<evidence type="ECO:0000256" key="5">
    <source>
        <dbReference type="ARBA" id="ARBA00023242"/>
    </source>
</evidence>
<dbReference type="SUPFAM" id="SSF101941">
    <property type="entry name" value="NAC domain"/>
    <property type="match status" value="1"/>
</dbReference>
<evidence type="ECO:0000313" key="9">
    <source>
        <dbReference type="Proteomes" id="UP000657918"/>
    </source>
</evidence>
<feature type="compositionally biased region" description="Basic and acidic residues" evidence="6">
    <location>
        <begin position="169"/>
        <end position="180"/>
    </location>
</feature>
<dbReference type="Pfam" id="PF02365">
    <property type="entry name" value="NAM"/>
    <property type="match status" value="1"/>
</dbReference>
<dbReference type="Gene3D" id="2.170.150.80">
    <property type="entry name" value="NAC domain"/>
    <property type="match status" value="1"/>
</dbReference>
<keyword evidence="4" id="KW-0804">Transcription</keyword>
<reference evidence="8 9" key="1">
    <citation type="submission" date="2020-10" db="EMBL/GenBank/DDBJ databases">
        <title>Plant Genome Project.</title>
        <authorList>
            <person name="Zhang R.-G."/>
        </authorList>
    </citation>
    <scope>NUCLEOTIDE SEQUENCE [LARGE SCALE GENOMIC DNA]</scope>
    <source>
        <strain evidence="8">FAFU-HL-1</strain>
        <tissue evidence="8">Leaf</tissue>
    </source>
</reference>